<dbReference type="GeneID" id="84592219"/>
<gene>
    <name evidence="2" type="ORF">An11g02280</name>
</gene>
<feature type="region of interest" description="Disordered" evidence="1">
    <location>
        <begin position="1"/>
        <end position="100"/>
    </location>
</feature>
<reference evidence="2" key="2">
    <citation type="submission" date="2025-08" db="UniProtKB">
        <authorList>
            <consortium name="RefSeq"/>
        </authorList>
    </citation>
    <scope>IDENTIFICATION</scope>
</reference>
<feature type="compositionally biased region" description="Basic and acidic residues" evidence="1">
    <location>
        <begin position="72"/>
        <end position="82"/>
    </location>
</feature>
<feature type="compositionally biased region" description="Polar residues" evidence="1">
    <location>
        <begin position="27"/>
        <end position="45"/>
    </location>
</feature>
<dbReference type="RefSeq" id="XP_059601540.1">
    <property type="nucleotide sequence ID" value="XM_059750110.1"/>
</dbReference>
<dbReference type="AlphaFoldDB" id="A0AAJ8BPM3"/>
<accession>A0AAJ8BPM3</accession>
<dbReference type="KEGG" id="ang:An11g02280"/>
<evidence type="ECO:0000256" key="1">
    <source>
        <dbReference type="SAM" id="MobiDB-lite"/>
    </source>
</evidence>
<organism evidence="2">
    <name type="scientific">Aspergillus niger</name>
    <dbReference type="NCBI Taxonomy" id="5061"/>
    <lineage>
        <taxon>Eukaryota</taxon>
        <taxon>Fungi</taxon>
        <taxon>Dikarya</taxon>
        <taxon>Ascomycota</taxon>
        <taxon>Pezizomycotina</taxon>
        <taxon>Eurotiomycetes</taxon>
        <taxon>Eurotiomycetidae</taxon>
        <taxon>Eurotiales</taxon>
        <taxon>Aspergillaceae</taxon>
        <taxon>Aspergillus</taxon>
        <taxon>Aspergillus subgen. Circumdati</taxon>
    </lineage>
</organism>
<feature type="region of interest" description="Disordered" evidence="1">
    <location>
        <begin position="125"/>
        <end position="152"/>
    </location>
</feature>
<evidence type="ECO:0000313" key="2">
    <source>
        <dbReference type="RefSeq" id="XP_059601540.1"/>
    </source>
</evidence>
<dbReference type="VEuPathDB" id="FungiDB:An11g02280"/>
<sequence length="152" mass="16654">MECGMAQQRSIRGRSIDRSRFRKRILHTSSTTYPRETRPKTTNGRGMSEGGKKEGKKSKGNMGEENLSLAGRVDERASEKSDGGTYRGRGTVVDQPWGMASHIGTKYETGIEEQLLLVEVLRSKAGTSTKPSRASYTSVNAVHPPALQPDEA</sequence>
<proteinExistence type="predicted"/>
<feature type="compositionally biased region" description="Polar residues" evidence="1">
    <location>
        <begin position="125"/>
        <end position="140"/>
    </location>
</feature>
<protein>
    <submittedName>
        <fullName evidence="2">Uncharacterized protein</fullName>
    </submittedName>
</protein>
<name>A0AAJ8BPM3_ASPNG</name>
<reference evidence="2" key="1">
    <citation type="submission" date="2025-02" db="EMBL/GenBank/DDBJ databases">
        <authorList>
            <consortium name="NCBI Genome Project"/>
        </authorList>
    </citation>
    <scope>NUCLEOTIDE SEQUENCE</scope>
</reference>